<feature type="transmembrane region" description="Helical" evidence="8">
    <location>
        <begin position="306"/>
        <end position="328"/>
    </location>
</feature>
<organism evidence="10 11">
    <name type="scientific">Catenovulum agarivorans DS-2</name>
    <dbReference type="NCBI Taxonomy" id="1328313"/>
    <lineage>
        <taxon>Bacteria</taxon>
        <taxon>Pseudomonadati</taxon>
        <taxon>Pseudomonadota</taxon>
        <taxon>Gammaproteobacteria</taxon>
        <taxon>Alteromonadales</taxon>
        <taxon>Alteromonadaceae</taxon>
        <taxon>Catenovulum</taxon>
    </lineage>
</organism>
<dbReference type="RefSeq" id="WP_035013813.1">
    <property type="nucleotide sequence ID" value="NZ_ARZY01000008.1"/>
</dbReference>
<dbReference type="InterPro" id="IPR004869">
    <property type="entry name" value="MMPL_dom"/>
</dbReference>
<dbReference type="PRINTS" id="PR00702">
    <property type="entry name" value="ACRIFLAVINRP"/>
</dbReference>
<feature type="transmembrane region" description="Helical" evidence="8">
    <location>
        <begin position="431"/>
        <end position="452"/>
    </location>
</feature>
<comment type="subcellular location">
    <subcellularLocation>
        <location evidence="1">Cell membrane</location>
        <topology evidence="1">Multi-pass membrane protein</topology>
    </subcellularLocation>
</comment>
<evidence type="ECO:0000256" key="2">
    <source>
        <dbReference type="ARBA" id="ARBA00010157"/>
    </source>
</evidence>
<name>W7QD83_9ALTE</name>
<evidence type="ECO:0000256" key="3">
    <source>
        <dbReference type="ARBA" id="ARBA00022475"/>
    </source>
</evidence>
<dbReference type="SUPFAM" id="SSF82866">
    <property type="entry name" value="Multidrug efflux transporter AcrB transmembrane domain"/>
    <property type="match status" value="2"/>
</dbReference>
<dbReference type="EMBL" id="ARZY01000008">
    <property type="protein sequence ID" value="EWH10859.1"/>
    <property type="molecule type" value="Genomic_DNA"/>
</dbReference>
<accession>W7QD83</accession>
<comment type="caution">
    <text evidence="10">The sequence shown here is derived from an EMBL/GenBank/DDBJ whole genome shotgun (WGS) entry which is preliminary data.</text>
</comment>
<evidence type="ECO:0000256" key="6">
    <source>
        <dbReference type="ARBA" id="ARBA00023136"/>
    </source>
</evidence>
<feature type="transmembrane region" description="Helical" evidence="8">
    <location>
        <begin position="638"/>
        <end position="656"/>
    </location>
</feature>
<dbReference type="OrthoDB" id="9759187at2"/>
<feature type="transmembrane region" description="Helical" evidence="8">
    <location>
        <begin position="760"/>
        <end position="785"/>
    </location>
</feature>
<evidence type="ECO:0000256" key="7">
    <source>
        <dbReference type="SAM" id="Coils"/>
    </source>
</evidence>
<feature type="coiled-coil region" evidence="7">
    <location>
        <begin position="189"/>
        <end position="216"/>
    </location>
</feature>
<evidence type="ECO:0000256" key="1">
    <source>
        <dbReference type="ARBA" id="ARBA00004651"/>
    </source>
</evidence>
<sequence>MNTGAKLPRLSWLVLTVFAGLLIVLGWQAQYFEIDASADTLLVENNRQHIQTQIVDEKFGTQEFILIAFKPSRQDIFAQDTLQTLASIGEEIQQISRVKQVRSIVNVPIFTQADNMTADVNSLSWQQQQYSADVLSKSLTNHPLYEGLLINQSQTALSLQVVFNTPEKLAQLYSQSVELKSNLLHRQLTEQERAELAQLQQQISGINKQLDKKRIEEIEQIRQTLQPYAEKGEFYLGGNNLLAYELIKIIQSDLVIFGSAILLVVVVLLWYLFRQFSWVFLPVFCCAVSVLLTLGLLATFGLKVTVISANVIALQIILTLAMIIHLIVHYQELVATSEYKSQSHIVYQTIKDKIKPCFFAGVTTTIGFGTLILSTVQPVISFGWMMVLAMSVSFVVSLLLFPALLIALFSLKTHVEKHRYIEKSMRGFANITNQSATAVVIITIVATTGLGIGCLQLTAENSFLNYFAQSTDVRRELTYIDQEFGGSTSLDIVYKIPQSEQTRDLVITADAVASVSKIQDMLERHAAVGNITSLVDFTRIAQVVNQKPLTEYELTALYKSLDKDLRQDLFASYFSAVDDEVRVSTRIQDSHPELNRAQLLVDIKQQLANMGIEQQNYQLTGLFVLYQDILDKLVDSQITTLVVVYIAMAIVLLFIFSSLKIALIALVPNIITTAVVMGLMGWLRIPLDLMTMTIATVAMGISMDDTIHYVHRYLKELTSNSQHEVVSATNLSVGYALIYTSVIIIFGFGMLVFSNFVPSMLFGLLTGVAMLVALVTDISILPVMLKKFCK</sequence>
<protein>
    <recommendedName>
        <fullName evidence="9">SSD domain-containing protein</fullName>
    </recommendedName>
</protein>
<keyword evidence="6 8" id="KW-0472">Membrane</keyword>
<feature type="transmembrane region" description="Helical" evidence="8">
    <location>
        <begin position="254"/>
        <end position="273"/>
    </location>
</feature>
<evidence type="ECO:0000259" key="9">
    <source>
        <dbReference type="PROSITE" id="PS50156"/>
    </source>
</evidence>
<dbReference type="InterPro" id="IPR000731">
    <property type="entry name" value="SSD"/>
</dbReference>
<evidence type="ECO:0000256" key="8">
    <source>
        <dbReference type="SAM" id="Phobius"/>
    </source>
</evidence>
<dbReference type="Pfam" id="PF03176">
    <property type="entry name" value="MMPL"/>
    <property type="match status" value="2"/>
</dbReference>
<feature type="transmembrane region" description="Helical" evidence="8">
    <location>
        <begin position="689"/>
        <end position="710"/>
    </location>
</feature>
<dbReference type="GO" id="GO:0005886">
    <property type="term" value="C:plasma membrane"/>
    <property type="evidence" value="ECO:0007669"/>
    <property type="project" value="UniProtKB-SubCell"/>
</dbReference>
<feature type="transmembrane region" description="Helical" evidence="8">
    <location>
        <begin position="357"/>
        <end position="376"/>
    </location>
</feature>
<dbReference type="STRING" id="1328313.DS2_06196"/>
<feature type="transmembrane region" description="Helical" evidence="8">
    <location>
        <begin position="382"/>
        <end position="411"/>
    </location>
</feature>
<dbReference type="eggNOG" id="COG1033">
    <property type="taxonomic scope" value="Bacteria"/>
</dbReference>
<dbReference type="InterPro" id="IPR001036">
    <property type="entry name" value="Acrflvin-R"/>
</dbReference>
<keyword evidence="7" id="KW-0175">Coiled coil</keyword>
<evidence type="ECO:0000256" key="4">
    <source>
        <dbReference type="ARBA" id="ARBA00022692"/>
    </source>
</evidence>
<feature type="transmembrane region" description="Helical" evidence="8">
    <location>
        <begin position="663"/>
        <end position="683"/>
    </location>
</feature>
<dbReference type="PANTHER" id="PTHR33406:SF6">
    <property type="entry name" value="MEMBRANE PROTEIN YDGH-RELATED"/>
    <property type="match status" value="1"/>
</dbReference>
<gene>
    <name evidence="10" type="ORF">DS2_06196</name>
</gene>
<evidence type="ECO:0000313" key="10">
    <source>
        <dbReference type="EMBL" id="EWH10859.1"/>
    </source>
</evidence>
<evidence type="ECO:0000256" key="5">
    <source>
        <dbReference type="ARBA" id="ARBA00022989"/>
    </source>
</evidence>
<feature type="domain" description="SSD" evidence="9">
    <location>
        <begin position="628"/>
        <end position="787"/>
    </location>
</feature>
<dbReference type="Gene3D" id="1.20.1640.10">
    <property type="entry name" value="Multidrug efflux transporter AcrB transmembrane domain"/>
    <property type="match status" value="2"/>
</dbReference>
<dbReference type="PANTHER" id="PTHR33406">
    <property type="entry name" value="MEMBRANE PROTEIN MJ1562-RELATED"/>
    <property type="match status" value="1"/>
</dbReference>
<feature type="transmembrane region" description="Helical" evidence="8">
    <location>
        <begin position="280"/>
        <end position="300"/>
    </location>
</feature>
<feature type="transmembrane region" description="Helical" evidence="8">
    <location>
        <begin position="731"/>
        <end position="754"/>
    </location>
</feature>
<feature type="domain" description="SSD" evidence="9">
    <location>
        <begin position="245"/>
        <end position="407"/>
    </location>
</feature>
<reference evidence="10 11" key="1">
    <citation type="journal article" date="2014" name="Genome Announc.">
        <title>Draft Genome Sequence of the Agar-Degrading Bacterium Catenovulum sp. Strain DS-2, Isolated from Intestines of Haliotis diversicolor.</title>
        <authorList>
            <person name="Shan D."/>
            <person name="Li X."/>
            <person name="Gu Z."/>
            <person name="Wei G."/>
            <person name="Gao Z."/>
            <person name="Shao Z."/>
        </authorList>
    </citation>
    <scope>NUCLEOTIDE SEQUENCE [LARGE SCALE GENOMIC DNA]</scope>
    <source>
        <strain evidence="10 11">DS-2</strain>
    </source>
</reference>
<dbReference type="GO" id="GO:0022857">
    <property type="term" value="F:transmembrane transporter activity"/>
    <property type="evidence" value="ECO:0007669"/>
    <property type="project" value="InterPro"/>
</dbReference>
<proteinExistence type="inferred from homology"/>
<keyword evidence="4 8" id="KW-0812">Transmembrane</keyword>
<comment type="similarity">
    <text evidence="2">Belongs to the resistance-nodulation-cell division (RND) (TC 2.A.6) family. MmpL subfamily.</text>
</comment>
<dbReference type="Proteomes" id="UP000019276">
    <property type="component" value="Unassembled WGS sequence"/>
</dbReference>
<dbReference type="PROSITE" id="PS50156">
    <property type="entry name" value="SSD"/>
    <property type="match status" value="2"/>
</dbReference>
<evidence type="ECO:0000313" key="11">
    <source>
        <dbReference type="Proteomes" id="UP000019276"/>
    </source>
</evidence>
<dbReference type="AlphaFoldDB" id="W7QD83"/>
<keyword evidence="5 8" id="KW-1133">Transmembrane helix</keyword>
<keyword evidence="3" id="KW-1003">Cell membrane</keyword>
<dbReference type="InterPro" id="IPR050545">
    <property type="entry name" value="Mycobact_MmpL"/>
</dbReference>
<dbReference type="PATRIC" id="fig|1328313.3.peg.1272"/>
<keyword evidence="11" id="KW-1185">Reference proteome</keyword>